<dbReference type="FunFam" id="1.10.10.10:FF:000210">
    <property type="entry name" value="Winged-helix transcriptional response regulator KdpE"/>
    <property type="match status" value="1"/>
</dbReference>
<reference evidence="10" key="1">
    <citation type="submission" date="2016-10" db="EMBL/GenBank/DDBJ databases">
        <title>Sequence of Gallionella enrichment culture.</title>
        <authorList>
            <person name="Poehlein A."/>
            <person name="Muehling M."/>
            <person name="Daniel R."/>
        </authorList>
    </citation>
    <scope>NUCLEOTIDE SEQUENCE</scope>
</reference>
<keyword evidence="5" id="KW-0805">Transcription regulation</keyword>
<dbReference type="AlphaFoldDB" id="A0A1J5S9X2"/>
<dbReference type="NCBIfam" id="NF007820">
    <property type="entry name" value="PRK10529.1"/>
    <property type="match status" value="1"/>
</dbReference>
<sequence>MSNAATIIVVEDEAQIRRFLRTTLASEGYQVVEAETGKQGLAEAATRKPDLIILDLGLPDMDGVEVVRGIRGWSSIPVIILSARSQEGDKISALDAGADDYLVKPFGVGELLARIRVALRHFSAVNGGQEGVFSVGELKVDMIRRKVTVGGAEVHLTPIEYRLLAVLVKHAGKVLTHQLLLKEVWGPNYVERAHYLRIYMGTLRHKLEKDPARPRFLLTEVGVGYRLAVD</sequence>
<organism evidence="10">
    <name type="scientific">mine drainage metagenome</name>
    <dbReference type="NCBI Taxonomy" id="410659"/>
    <lineage>
        <taxon>unclassified sequences</taxon>
        <taxon>metagenomes</taxon>
        <taxon>ecological metagenomes</taxon>
    </lineage>
</organism>
<dbReference type="GO" id="GO:0005829">
    <property type="term" value="C:cytosol"/>
    <property type="evidence" value="ECO:0007669"/>
    <property type="project" value="TreeGrafter"/>
</dbReference>
<feature type="domain" description="OmpR/PhoB-type" evidence="9">
    <location>
        <begin position="130"/>
        <end position="229"/>
    </location>
</feature>
<evidence type="ECO:0000259" key="8">
    <source>
        <dbReference type="PROSITE" id="PS50110"/>
    </source>
</evidence>
<dbReference type="Pfam" id="PF00072">
    <property type="entry name" value="Response_reg"/>
    <property type="match status" value="1"/>
</dbReference>
<evidence type="ECO:0000256" key="2">
    <source>
        <dbReference type="ARBA" id="ARBA00022490"/>
    </source>
</evidence>
<protein>
    <submittedName>
        <fullName evidence="10">KDP operon transcriptional regulatory protein KdpE</fullName>
    </submittedName>
</protein>
<dbReference type="GO" id="GO:0000156">
    <property type="term" value="F:phosphorelay response regulator activity"/>
    <property type="evidence" value="ECO:0007669"/>
    <property type="project" value="TreeGrafter"/>
</dbReference>
<keyword evidence="3" id="KW-0597">Phosphoprotein</keyword>
<dbReference type="InterPro" id="IPR036388">
    <property type="entry name" value="WH-like_DNA-bd_sf"/>
</dbReference>
<dbReference type="Gene3D" id="1.10.10.10">
    <property type="entry name" value="Winged helix-like DNA-binding domain superfamily/Winged helix DNA-binding domain"/>
    <property type="match status" value="1"/>
</dbReference>
<comment type="subcellular location">
    <subcellularLocation>
        <location evidence="1">Cytoplasm</location>
    </subcellularLocation>
</comment>
<dbReference type="GO" id="GO:0032993">
    <property type="term" value="C:protein-DNA complex"/>
    <property type="evidence" value="ECO:0007669"/>
    <property type="project" value="TreeGrafter"/>
</dbReference>
<dbReference type="InterPro" id="IPR039420">
    <property type="entry name" value="WalR-like"/>
</dbReference>
<evidence type="ECO:0000256" key="6">
    <source>
        <dbReference type="ARBA" id="ARBA00023125"/>
    </source>
</evidence>
<comment type="caution">
    <text evidence="10">The sequence shown here is derived from an EMBL/GenBank/DDBJ whole genome shotgun (WGS) entry which is preliminary data.</text>
</comment>
<dbReference type="PANTHER" id="PTHR48111:SF50">
    <property type="entry name" value="KDP OPERON TRANSCRIPTIONAL REGULATORY PROTEIN KDPE"/>
    <property type="match status" value="1"/>
</dbReference>
<evidence type="ECO:0000256" key="3">
    <source>
        <dbReference type="ARBA" id="ARBA00022553"/>
    </source>
</evidence>
<dbReference type="SMART" id="SM00862">
    <property type="entry name" value="Trans_reg_C"/>
    <property type="match status" value="1"/>
</dbReference>
<dbReference type="Gene3D" id="3.40.50.2300">
    <property type="match status" value="1"/>
</dbReference>
<dbReference type="Gene3D" id="6.10.250.690">
    <property type="match status" value="1"/>
</dbReference>
<dbReference type="InterPro" id="IPR001867">
    <property type="entry name" value="OmpR/PhoB-type_DNA-bd"/>
</dbReference>
<dbReference type="PROSITE" id="PS50110">
    <property type="entry name" value="RESPONSE_REGULATORY"/>
    <property type="match status" value="1"/>
</dbReference>
<dbReference type="SMART" id="SM00448">
    <property type="entry name" value="REC"/>
    <property type="match status" value="1"/>
</dbReference>
<evidence type="ECO:0000256" key="7">
    <source>
        <dbReference type="ARBA" id="ARBA00023163"/>
    </source>
</evidence>
<name>A0A1J5S9X2_9ZZZZ</name>
<dbReference type="PROSITE" id="PS51755">
    <property type="entry name" value="OMPR_PHOB"/>
    <property type="match status" value="1"/>
</dbReference>
<dbReference type="GO" id="GO:0045893">
    <property type="term" value="P:positive regulation of DNA-templated transcription"/>
    <property type="evidence" value="ECO:0007669"/>
    <property type="project" value="UniProtKB-ARBA"/>
</dbReference>
<keyword evidence="7" id="KW-0804">Transcription</keyword>
<dbReference type="PANTHER" id="PTHR48111">
    <property type="entry name" value="REGULATOR OF RPOS"/>
    <property type="match status" value="1"/>
</dbReference>
<dbReference type="CDD" id="cd00383">
    <property type="entry name" value="trans_reg_C"/>
    <property type="match status" value="1"/>
</dbReference>
<accession>A0A1J5S9X2</accession>
<dbReference type="InterPro" id="IPR011006">
    <property type="entry name" value="CheY-like_superfamily"/>
</dbReference>
<dbReference type="GO" id="GO:0042802">
    <property type="term" value="F:identical protein binding"/>
    <property type="evidence" value="ECO:0007669"/>
    <property type="project" value="UniProtKB-ARBA"/>
</dbReference>
<evidence type="ECO:0000313" key="10">
    <source>
        <dbReference type="EMBL" id="OIR04747.1"/>
    </source>
</evidence>
<evidence type="ECO:0000256" key="1">
    <source>
        <dbReference type="ARBA" id="ARBA00004496"/>
    </source>
</evidence>
<dbReference type="GO" id="GO:0000976">
    <property type="term" value="F:transcription cis-regulatory region binding"/>
    <property type="evidence" value="ECO:0007669"/>
    <property type="project" value="TreeGrafter"/>
</dbReference>
<evidence type="ECO:0000259" key="9">
    <source>
        <dbReference type="PROSITE" id="PS51755"/>
    </source>
</evidence>
<dbReference type="EMBL" id="MLJW01000055">
    <property type="protein sequence ID" value="OIR04747.1"/>
    <property type="molecule type" value="Genomic_DNA"/>
</dbReference>
<keyword evidence="2" id="KW-0963">Cytoplasm</keyword>
<keyword evidence="4" id="KW-0902">Two-component regulatory system</keyword>
<dbReference type="FunFam" id="3.40.50.2300:FF:000021">
    <property type="entry name" value="Two-component system response regulator KdpE"/>
    <property type="match status" value="1"/>
</dbReference>
<evidence type="ECO:0000256" key="5">
    <source>
        <dbReference type="ARBA" id="ARBA00023015"/>
    </source>
</evidence>
<evidence type="ECO:0000256" key="4">
    <source>
        <dbReference type="ARBA" id="ARBA00023012"/>
    </source>
</evidence>
<dbReference type="InterPro" id="IPR001789">
    <property type="entry name" value="Sig_transdc_resp-reg_receiver"/>
</dbReference>
<dbReference type="CDD" id="cd17620">
    <property type="entry name" value="REC_OmpR_KdpE-like"/>
    <property type="match status" value="1"/>
</dbReference>
<proteinExistence type="predicted"/>
<dbReference type="SUPFAM" id="SSF52172">
    <property type="entry name" value="CheY-like"/>
    <property type="match status" value="1"/>
</dbReference>
<keyword evidence="6" id="KW-0238">DNA-binding</keyword>
<feature type="domain" description="Response regulatory" evidence="8">
    <location>
        <begin position="6"/>
        <end position="119"/>
    </location>
</feature>
<gene>
    <name evidence="10" type="primary">kdpE_6</name>
    <name evidence="10" type="ORF">GALL_131330</name>
</gene>
<dbReference type="Pfam" id="PF00486">
    <property type="entry name" value="Trans_reg_C"/>
    <property type="match status" value="1"/>
</dbReference>